<evidence type="ECO:0000313" key="1">
    <source>
        <dbReference type="EMBL" id="MCU7612970.1"/>
    </source>
</evidence>
<accession>A0ABT2VSI8</accession>
<keyword evidence="2" id="KW-1185">Reference proteome</keyword>
<protein>
    <submittedName>
        <fullName evidence="1">Uncharacterized protein</fullName>
    </submittedName>
</protein>
<dbReference type="EMBL" id="JAOTEN010000001">
    <property type="protein sequence ID" value="MCU7612970.1"/>
    <property type="molecule type" value="Genomic_DNA"/>
</dbReference>
<proteinExistence type="predicted"/>
<dbReference type="Proteomes" id="UP001208114">
    <property type="component" value="Unassembled WGS sequence"/>
</dbReference>
<organism evidence="1 2">
    <name type="scientific">Chryseobacterium gilvum</name>
    <dbReference type="NCBI Taxonomy" id="2976534"/>
    <lineage>
        <taxon>Bacteria</taxon>
        <taxon>Pseudomonadati</taxon>
        <taxon>Bacteroidota</taxon>
        <taxon>Flavobacteriia</taxon>
        <taxon>Flavobacteriales</taxon>
        <taxon>Weeksellaceae</taxon>
        <taxon>Chryseobacterium group</taxon>
        <taxon>Chryseobacterium</taxon>
    </lineage>
</organism>
<comment type="caution">
    <text evidence="1">The sequence shown here is derived from an EMBL/GenBank/DDBJ whole genome shotgun (WGS) entry which is preliminary data.</text>
</comment>
<sequence length="141" mass="16482">MKDQDFLYDIKELEEAAKKLSLEYSIIEGETAQKFIQDTINLFKPFRVTGHLGIGSEKSIILSTEGNEFNFSEKYVLGTAYVFFEQNYYNKNQIFVLQEGKFFSQLLLECSQLEYFITDNSHSFLISVNWYAIEILKIPDK</sequence>
<reference evidence="2" key="1">
    <citation type="submission" date="2023-07" db="EMBL/GenBank/DDBJ databases">
        <title>Chryseobacterium sp. GMJ5 Genome sequencing and assembly.</title>
        <authorList>
            <person name="Jung Y."/>
        </authorList>
    </citation>
    <scope>NUCLEOTIDE SEQUENCE [LARGE SCALE GENOMIC DNA]</scope>
    <source>
        <strain evidence="2">GMJ5</strain>
    </source>
</reference>
<gene>
    <name evidence="1" type="ORF">N0B16_00815</name>
</gene>
<name>A0ABT2VSI8_9FLAO</name>
<dbReference type="RefSeq" id="WP_262988822.1">
    <property type="nucleotide sequence ID" value="NZ_JAOTEN010000001.1"/>
</dbReference>
<evidence type="ECO:0000313" key="2">
    <source>
        <dbReference type="Proteomes" id="UP001208114"/>
    </source>
</evidence>